<dbReference type="SUPFAM" id="SSF69618">
    <property type="entry name" value="HemD-like"/>
    <property type="match status" value="1"/>
</dbReference>
<evidence type="ECO:0000256" key="3">
    <source>
        <dbReference type="ARBA" id="ARBA00013109"/>
    </source>
</evidence>
<comment type="caution">
    <text evidence="11">The sequence shown here is derived from an EMBL/GenBank/DDBJ whole genome shotgun (WGS) entry which is preliminary data.</text>
</comment>
<evidence type="ECO:0000313" key="12">
    <source>
        <dbReference type="Proteomes" id="UP000216101"/>
    </source>
</evidence>
<gene>
    <name evidence="11" type="ORF">CBP51_12460</name>
</gene>
<dbReference type="EC" id="4.2.1.75" evidence="3 9"/>
<dbReference type="InterPro" id="IPR003754">
    <property type="entry name" value="4pyrrol_synth_uPrphyn_synth"/>
</dbReference>
<sequence length="265" mass="28532">MITRLQAQADVWAAELQALGFSSRRLPLLELRPVQGETQQRAIKNHILDFDLYQKVIFVSQNAVEYGMAWLDDYWPQLPIGIDYFAVGATTAKKLASYGIAVTDLAVSEQGGMTSEDLLRAPQLQAVNGDKILIFRGMGGRGHLAEALRERGAWVEYCELYERLIPADASADLQQLVADVGANHSAILALHSGESLQNLLTLAAEANALTQLQTLPVLVPSARIAQAASAAGFHTVITAENATDHAMSAALLNYCGVPDGAKPLP</sequence>
<dbReference type="EMBL" id="NHNI01000001">
    <property type="protein sequence ID" value="OZY88043.1"/>
    <property type="molecule type" value="Genomic_DNA"/>
</dbReference>
<keyword evidence="4 9" id="KW-0456">Lyase</keyword>
<dbReference type="UniPathway" id="UPA00251">
    <property type="reaction ID" value="UER00320"/>
</dbReference>
<protein>
    <recommendedName>
        <fullName evidence="7 9">Uroporphyrinogen-III synthase</fullName>
        <ecNumber evidence="3 9">4.2.1.75</ecNumber>
    </recommendedName>
</protein>
<comment type="function">
    <text evidence="6 9">Catalyzes cyclization of the linear tetrapyrrole, hydroxymethylbilane, to the macrocyclic uroporphyrinogen III.</text>
</comment>
<evidence type="ECO:0000256" key="6">
    <source>
        <dbReference type="ARBA" id="ARBA00037589"/>
    </source>
</evidence>
<comment type="similarity">
    <text evidence="2 9">Belongs to the uroporphyrinogen-III synthase family.</text>
</comment>
<evidence type="ECO:0000256" key="4">
    <source>
        <dbReference type="ARBA" id="ARBA00023239"/>
    </source>
</evidence>
<evidence type="ECO:0000256" key="7">
    <source>
        <dbReference type="ARBA" id="ARBA00040167"/>
    </source>
</evidence>
<dbReference type="PANTHER" id="PTHR38042">
    <property type="entry name" value="UROPORPHYRINOGEN-III SYNTHASE, CHLOROPLASTIC"/>
    <property type="match status" value="1"/>
</dbReference>
<dbReference type="Proteomes" id="UP000216101">
    <property type="component" value="Unassembled WGS sequence"/>
</dbReference>
<dbReference type="GO" id="GO:0004852">
    <property type="term" value="F:uroporphyrinogen-III synthase activity"/>
    <property type="evidence" value="ECO:0007669"/>
    <property type="project" value="UniProtKB-UniRule"/>
</dbReference>
<dbReference type="Pfam" id="PF02602">
    <property type="entry name" value="HEM4"/>
    <property type="match status" value="1"/>
</dbReference>
<dbReference type="PANTHER" id="PTHR38042:SF1">
    <property type="entry name" value="UROPORPHYRINOGEN-III SYNTHASE, CHLOROPLASTIC"/>
    <property type="match status" value="1"/>
</dbReference>
<reference evidence="12" key="1">
    <citation type="submission" date="2017-05" db="EMBL/GenBank/DDBJ databases">
        <authorList>
            <person name="Barney B.M."/>
        </authorList>
    </citation>
    <scope>NUCLEOTIDE SEQUENCE [LARGE SCALE GENOMIC DNA]</scope>
    <source>
        <strain evidence="12">PSBB022</strain>
    </source>
</reference>
<dbReference type="CDD" id="cd06578">
    <property type="entry name" value="HemD"/>
    <property type="match status" value="1"/>
</dbReference>
<dbReference type="InterPro" id="IPR039793">
    <property type="entry name" value="UROS/Hem4"/>
</dbReference>
<dbReference type="AlphaFoldDB" id="A0A266QDU3"/>
<comment type="catalytic activity">
    <reaction evidence="8 9">
        <text>hydroxymethylbilane = uroporphyrinogen III + H2O</text>
        <dbReference type="Rhea" id="RHEA:18965"/>
        <dbReference type="ChEBI" id="CHEBI:15377"/>
        <dbReference type="ChEBI" id="CHEBI:57308"/>
        <dbReference type="ChEBI" id="CHEBI:57845"/>
        <dbReference type="EC" id="4.2.1.75"/>
    </reaction>
</comment>
<comment type="pathway">
    <text evidence="1 9">Porphyrin-containing compound metabolism; protoporphyrin-IX biosynthesis; coproporphyrinogen-III from 5-aminolevulinate: step 3/4.</text>
</comment>
<name>A0A266QDU3_9GAMM</name>
<dbReference type="InterPro" id="IPR036108">
    <property type="entry name" value="4pyrrol_syn_uPrphyn_synt_sf"/>
</dbReference>
<dbReference type="GO" id="GO:0006782">
    <property type="term" value="P:protoporphyrinogen IX biosynthetic process"/>
    <property type="evidence" value="ECO:0007669"/>
    <property type="project" value="UniProtKB-UniRule"/>
</dbReference>
<evidence type="ECO:0000256" key="5">
    <source>
        <dbReference type="ARBA" id="ARBA00023244"/>
    </source>
</evidence>
<organism evidence="11 12">
    <name type="scientific">Cellvibrio mixtus</name>
    <dbReference type="NCBI Taxonomy" id="39650"/>
    <lineage>
        <taxon>Bacteria</taxon>
        <taxon>Pseudomonadati</taxon>
        <taxon>Pseudomonadota</taxon>
        <taxon>Gammaproteobacteria</taxon>
        <taxon>Cellvibrionales</taxon>
        <taxon>Cellvibrionaceae</taxon>
        <taxon>Cellvibrio</taxon>
    </lineage>
</organism>
<accession>A0A266QDU3</accession>
<dbReference type="GO" id="GO:0006780">
    <property type="term" value="P:uroporphyrinogen III biosynthetic process"/>
    <property type="evidence" value="ECO:0007669"/>
    <property type="project" value="UniProtKB-UniRule"/>
</dbReference>
<keyword evidence="12" id="KW-1185">Reference proteome</keyword>
<evidence type="ECO:0000256" key="2">
    <source>
        <dbReference type="ARBA" id="ARBA00008133"/>
    </source>
</evidence>
<evidence type="ECO:0000313" key="11">
    <source>
        <dbReference type="EMBL" id="OZY88043.1"/>
    </source>
</evidence>
<evidence type="ECO:0000256" key="8">
    <source>
        <dbReference type="ARBA" id="ARBA00048617"/>
    </source>
</evidence>
<evidence type="ECO:0000256" key="9">
    <source>
        <dbReference type="RuleBase" id="RU366031"/>
    </source>
</evidence>
<dbReference type="Gene3D" id="3.40.50.10090">
    <property type="match status" value="2"/>
</dbReference>
<feature type="domain" description="Tetrapyrrole biosynthesis uroporphyrinogen III synthase" evidence="10">
    <location>
        <begin position="10"/>
        <end position="247"/>
    </location>
</feature>
<proteinExistence type="inferred from homology"/>
<evidence type="ECO:0000259" key="10">
    <source>
        <dbReference type="Pfam" id="PF02602"/>
    </source>
</evidence>
<evidence type="ECO:0000256" key="1">
    <source>
        <dbReference type="ARBA" id="ARBA00004772"/>
    </source>
</evidence>
<keyword evidence="5 9" id="KW-0627">Porphyrin biosynthesis</keyword>